<feature type="transmembrane region" description="Helical" evidence="7">
    <location>
        <begin position="6"/>
        <end position="39"/>
    </location>
</feature>
<comment type="subunit">
    <text evidence="7">The complex comprises the extracytoplasmic solute receptor protein and the two transmembrane proteins.</text>
</comment>
<name>A0A1M5QH72_9RHOB</name>
<feature type="transmembrane region" description="Helical" evidence="7">
    <location>
        <begin position="344"/>
        <end position="368"/>
    </location>
</feature>
<keyword evidence="3 7" id="KW-0997">Cell inner membrane</keyword>
<feature type="transmembrane region" description="Helical" evidence="7">
    <location>
        <begin position="284"/>
        <end position="313"/>
    </location>
</feature>
<dbReference type="GO" id="GO:0022857">
    <property type="term" value="F:transmembrane transporter activity"/>
    <property type="evidence" value="ECO:0007669"/>
    <property type="project" value="UniProtKB-UniRule"/>
</dbReference>
<dbReference type="PANTHER" id="PTHR33362">
    <property type="entry name" value="SIALIC ACID TRAP TRANSPORTER PERMEASE PROTEIN SIAT-RELATED"/>
    <property type="match status" value="1"/>
</dbReference>
<feature type="transmembrane region" description="Helical" evidence="7">
    <location>
        <begin position="60"/>
        <end position="80"/>
    </location>
</feature>
<keyword evidence="5 7" id="KW-1133">Transmembrane helix</keyword>
<evidence type="ECO:0000259" key="8">
    <source>
        <dbReference type="Pfam" id="PF06808"/>
    </source>
</evidence>
<evidence type="ECO:0000256" key="5">
    <source>
        <dbReference type="ARBA" id="ARBA00022989"/>
    </source>
</evidence>
<accession>A0A1M5QH72</accession>
<evidence type="ECO:0000256" key="3">
    <source>
        <dbReference type="ARBA" id="ARBA00022519"/>
    </source>
</evidence>
<feature type="transmembrane region" description="Helical" evidence="7">
    <location>
        <begin position="404"/>
        <end position="428"/>
    </location>
</feature>
<comment type="function">
    <text evidence="7">Part of the tripartite ATP-independent periplasmic (TRAP) transport system.</text>
</comment>
<evidence type="ECO:0000256" key="2">
    <source>
        <dbReference type="ARBA" id="ARBA00022475"/>
    </source>
</evidence>
<comment type="subcellular location">
    <subcellularLocation>
        <location evidence="1 7">Cell inner membrane</location>
        <topology evidence="1 7">Multi-pass membrane protein</topology>
    </subcellularLocation>
</comment>
<dbReference type="AlphaFoldDB" id="A0A1M5QH72"/>
<feature type="transmembrane region" description="Helical" evidence="7">
    <location>
        <begin position="176"/>
        <end position="197"/>
    </location>
</feature>
<feature type="transmembrane region" description="Helical" evidence="7">
    <location>
        <begin position="319"/>
        <end position="337"/>
    </location>
</feature>
<organism evidence="9 10">
    <name type="scientific">Cognatishimia maritima</name>
    <dbReference type="NCBI Taxonomy" id="870908"/>
    <lineage>
        <taxon>Bacteria</taxon>
        <taxon>Pseudomonadati</taxon>
        <taxon>Pseudomonadota</taxon>
        <taxon>Alphaproteobacteria</taxon>
        <taxon>Rhodobacterales</taxon>
        <taxon>Paracoccaceae</taxon>
        <taxon>Cognatishimia</taxon>
    </lineage>
</organism>
<dbReference type="NCBIfam" id="TIGR00786">
    <property type="entry name" value="dctM"/>
    <property type="match status" value="1"/>
</dbReference>
<evidence type="ECO:0000313" key="9">
    <source>
        <dbReference type="EMBL" id="SHH13201.1"/>
    </source>
</evidence>
<evidence type="ECO:0000256" key="6">
    <source>
        <dbReference type="ARBA" id="ARBA00023136"/>
    </source>
</evidence>
<evidence type="ECO:0000256" key="1">
    <source>
        <dbReference type="ARBA" id="ARBA00004429"/>
    </source>
</evidence>
<sequence length="435" mass="45503">MIEAIQVPLVIGMVGLLMVMRVPVGISLLLAGALGFAFIRGPVITMDTIGGRLFDIGSGYALSAVPLFLLMGHVAAKAGITQDIYVAARAWFGHLKGSVVFATTVAAVAFAACSGSTTSSTAVFGRVAIPEMLSLKINRKLAAGCVATVGTLAGMIPPSINLIVYGIIARESIPKLLIAGIIPGLLTAVAYLVMIYIRVSRNPELAPALPKASIEERLGSLKGVWSFLTLGAIVIGGIYAGIITPTEAGAIGAVGSFLIALVRNRLNFGVLKEVFLDTAQTTSVIFIILVGALIFSSYLAVSGVSGAVSAYIIGLDMSMMGIVIMYVLLLLVLGCMVDPVSVMFLTVPIFVPPLIALGAHPIWLAIVVVKTLEIGLITPPVGLNAFVLKGVAPTFSLKEIFGGIWWFLQVEVITLILLLMIPAIATFLPDLAYAK</sequence>
<dbReference type="EMBL" id="FQWM01000003">
    <property type="protein sequence ID" value="SHH13201.1"/>
    <property type="molecule type" value="Genomic_DNA"/>
</dbReference>
<feature type="transmembrane region" description="Helical" evidence="7">
    <location>
        <begin position="141"/>
        <end position="164"/>
    </location>
</feature>
<dbReference type="PANTHER" id="PTHR33362:SF5">
    <property type="entry name" value="C4-DICARBOXYLATE TRAP TRANSPORTER LARGE PERMEASE PROTEIN DCTM"/>
    <property type="match status" value="1"/>
</dbReference>
<comment type="similarity">
    <text evidence="7">Belongs to the TRAP transporter large permease family.</text>
</comment>
<keyword evidence="6 7" id="KW-0472">Membrane</keyword>
<dbReference type="Proteomes" id="UP000184211">
    <property type="component" value="Unassembled WGS sequence"/>
</dbReference>
<dbReference type="STRING" id="870908.SAMN04488044_1995"/>
<evidence type="ECO:0000256" key="7">
    <source>
        <dbReference type="RuleBase" id="RU369079"/>
    </source>
</evidence>
<evidence type="ECO:0000256" key="4">
    <source>
        <dbReference type="ARBA" id="ARBA00022692"/>
    </source>
</evidence>
<dbReference type="Pfam" id="PF06808">
    <property type="entry name" value="DctM"/>
    <property type="match status" value="1"/>
</dbReference>
<gene>
    <name evidence="9" type="ORF">SAMN04488044_1995</name>
</gene>
<keyword evidence="4 7" id="KW-0812">Transmembrane</keyword>
<dbReference type="InterPro" id="IPR010656">
    <property type="entry name" value="DctM"/>
</dbReference>
<dbReference type="PIRSF" id="PIRSF006066">
    <property type="entry name" value="HI0050"/>
    <property type="match status" value="1"/>
</dbReference>
<feature type="transmembrane region" description="Helical" evidence="7">
    <location>
        <begin position="100"/>
        <end position="129"/>
    </location>
</feature>
<reference evidence="10" key="1">
    <citation type="submission" date="2016-11" db="EMBL/GenBank/DDBJ databases">
        <authorList>
            <person name="Varghese N."/>
            <person name="Submissions S."/>
        </authorList>
    </citation>
    <scope>NUCLEOTIDE SEQUENCE [LARGE SCALE GENOMIC DNA]</scope>
    <source>
        <strain evidence="10">DSM 28223</strain>
    </source>
</reference>
<protein>
    <recommendedName>
        <fullName evidence="7">TRAP transporter large permease protein</fullName>
    </recommendedName>
</protein>
<feature type="transmembrane region" description="Helical" evidence="7">
    <location>
        <begin position="374"/>
        <end position="392"/>
    </location>
</feature>
<feature type="domain" description="TRAP C4-dicarboxylate transport system permease DctM subunit" evidence="8">
    <location>
        <begin position="12"/>
        <end position="424"/>
    </location>
</feature>
<evidence type="ECO:0000313" key="10">
    <source>
        <dbReference type="Proteomes" id="UP000184211"/>
    </source>
</evidence>
<feature type="transmembrane region" description="Helical" evidence="7">
    <location>
        <begin position="218"/>
        <end position="242"/>
    </location>
</feature>
<keyword evidence="7" id="KW-0813">Transport</keyword>
<dbReference type="GO" id="GO:0005886">
    <property type="term" value="C:plasma membrane"/>
    <property type="evidence" value="ECO:0007669"/>
    <property type="project" value="UniProtKB-SubCell"/>
</dbReference>
<keyword evidence="2" id="KW-1003">Cell membrane</keyword>
<dbReference type="InterPro" id="IPR004681">
    <property type="entry name" value="TRAP_DctM"/>
</dbReference>
<keyword evidence="10" id="KW-1185">Reference proteome</keyword>
<dbReference type="OrthoDB" id="9790209at2"/>
<proteinExistence type="inferred from homology"/>
<dbReference type="RefSeq" id="WP_072792892.1">
    <property type="nucleotide sequence ID" value="NZ_FQWM01000003.1"/>
</dbReference>